<organism evidence="1 2">
    <name type="scientific">Nesidiocoris tenuis</name>
    <dbReference type="NCBI Taxonomy" id="355587"/>
    <lineage>
        <taxon>Eukaryota</taxon>
        <taxon>Metazoa</taxon>
        <taxon>Ecdysozoa</taxon>
        <taxon>Arthropoda</taxon>
        <taxon>Hexapoda</taxon>
        <taxon>Insecta</taxon>
        <taxon>Pterygota</taxon>
        <taxon>Neoptera</taxon>
        <taxon>Paraneoptera</taxon>
        <taxon>Hemiptera</taxon>
        <taxon>Heteroptera</taxon>
        <taxon>Panheteroptera</taxon>
        <taxon>Cimicomorpha</taxon>
        <taxon>Miridae</taxon>
        <taxon>Dicyphina</taxon>
        <taxon>Nesidiocoris</taxon>
    </lineage>
</organism>
<reference evidence="1 2" key="1">
    <citation type="submission" date="2020-02" db="EMBL/GenBank/DDBJ databases">
        <authorList>
            <person name="Ferguson B K."/>
        </authorList>
    </citation>
    <scope>NUCLEOTIDE SEQUENCE [LARGE SCALE GENOMIC DNA]</scope>
</reference>
<proteinExistence type="predicted"/>
<protein>
    <submittedName>
        <fullName evidence="1">Uncharacterized protein</fullName>
    </submittedName>
</protein>
<keyword evidence="2" id="KW-1185">Reference proteome</keyword>
<feature type="non-terminal residue" evidence="1">
    <location>
        <position position="50"/>
    </location>
</feature>
<dbReference type="Proteomes" id="UP000479000">
    <property type="component" value="Unassembled WGS sequence"/>
</dbReference>
<dbReference type="AlphaFoldDB" id="A0A6H5GQ68"/>
<evidence type="ECO:0000313" key="2">
    <source>
        <dbReference type="Proteomes" id="UP000479000"/>
    </source>
</evidence>
<evidence type="ECO:0000313" key="1">
    <source>
        <dbReference type="EMBL" id="CAB0005165.1"/>
    </source>
</evidence>
<sequence>MRSDFRVPNVNRISNQCRKVDTRSTPTCDLHGEIVWIHKILKKMMQSDKG</sequence>
<gene>
    <name evidence="1" type="ORF">NTEN_LOCUS10642</name>
</gene>
<accession>A0A6H5GQ68</accession>
<dbReference type="EMBL" id="CADCXU010015975">
    <property type="protein sequence ID" value="CAB0005165.1"/>
    <property type="molecule type" value="Genomic_DNA"/>
</dbReference>
<name>A0A6H5GQ68_9HEMI</name>